<dbReference type="PANTHER" id="PTHR45138">
    <property type="entry name" value="REGULATORY COMPONENTS OF SENSORY TRANSDUCTION SYSTEM"/>
    <property type="match status" value="1"/>
</dbReference>
<comment type="caution">
    <text evidence="6">The sequence shown here is derived from an EMBL/GenBank/DDBJ whole genome shotgun (WGS) entry which is preliminary data.</text>
</comment>
<dbReference type="PROSITE" id="PS50887">
    <property type="entry name" value="GGDEF"/>
    <property type="match status" value="1"/>
</dbReference>
<dbReference type="Proteomes" id="UP000265938">
    <property type="component" value="Unassembled WGS sequence"/>
</dbReference>
<dbReference type="GO" id="GO:1902201">
    <property type="term" value="P:negative regulation of bacterial-type flagellum-dependent cell motility"/>
    <property type="evidence" value="ECO:0007669"/>
    <property type="project" value="TreeGrafter"/>
</dbReference>
<gene>
    <name evidence="6" type="ORF">D4741_10800</name>
</gene>
<feature type="domain" description="GGDEF" evidence="5">
    <location>
        <begin position="380"/>
        <end position="511"/>
    </location>
</feature>
<evidence type="ECO:0000256" key="4">
    <source>
        <dbReference type="SAM" id="Coils"/>
    </source>
</evidence>
<dbReference type="GO" id="GO:0043709">
    <property type="term" value="P:cell adhesion involved in single-species biofilm formation"/>
    <property type="evidence" value="ECO:0007669"/>
    <property type="project" value="TreeGrafter"/>
</dbReference>
<evidence type="ECO:0000256" key="2">
    <source>
        <dbReference type="ARBA" id="ARBA00012528"/>
    </source>
</evidence>
<dbReference type="InterPro" id="IPR050469">
    <property type="entry name" value="Diguanylate_Cyclase"/>
</dbReference>
<dbReference type="Gene3D" id="3.30.70.270">
    <property type="match status" value="1"/>
</dbReference>
<accession>A0A3A3ELN9</accession>
<dbReference type="RefSeq" id="WP_063707490.1">
    <property type="nucleotide sequence ID" value="NZ_LRRU01000023.1"/>
</dbReference>
<dbReference type="GO" id="GO:0052621">
    <property type="term" value="F:diguanylate cyclase activity"/>
    <property type="evidence" value="ECO:0007669"/>
    <property type="project" value="UniProtKB-EC"/>
</dbReference>
<dbReference type="FunFam" id="3.30.70.270:FF:000001">
    <property type="entry name" value="Diguanylate cyclase domain protein"/>
    <property type="match status" value="1"/>
</dbReference>
<dbReference type="EC" id="2.7.7.65" evidence="2"/>
<dbReference type="EMBL" id="QYSE01000002">
    <property type="protein sequence ID" value="RJF35459.1"/>
    <property type="molecule type" value="Genomic_DNA"/>
</dbReference>
<dbReference type="InterPro" id="IPR048516">
    <property type="entry name" value="DGCcoil"/>
</dbReference>
<dbReference type="InterPro" id="IPR029787">
    <property type="entry name" value="Nucleotide_cyclase"/>
</dbReference>
<dbReference type="SMART" id="SM00267">
    <property type="entry name" value="GGDEF"/>
    <property type="match status" value="1"/>
</dbReference>
<dbReference type="NCBIfam" id="TIGR00254">
    <property type="entry name" value="GGDEF"/>
    <property type="match status" value="1"/>
</dbReference>
<evidence type="ECO:0000256" key="3">
    <source>
        <dbReference type="ARBA" id="ARBA00034247"/>
    </source>
</evidence>
<organism evidence="6 7">
    <name type="scientific">Pseudoalteromonas gelatinilytica</name>
    <dbReference type="NCBI Taxonomy" id="1703256"/>
    <lineage>
        <taxon>Bacteria</taxon>
        <taxon>Pseudomonadati</taxon>
        <taxon>Pseudomonadota</taxon>
        <taxon>Gammaproteobacteria</taxon>
        <taxon>Alteromonadales</taxon>
        <taxon>Pseudoalteromonadaceae</taxon>
        <taxon>Pseudoalteromonas</taxon>
    </lineage>
</organism>
<dbReference type="Pfam" id="PF00990">
    <property type="entry name" value="GGDEF"/>
    <property type="match status" value="1"/>
</dbReference>
<comment type="cofactor">
    <cofactor evidence="1">
        <name>Mg(2+)</name>
        <dbReference type="ChEBI" id="CHEBI:18420"/>
    </cofactor>
</comment>
<protein>
    <recommendedName>
        <fullName evidence="2">diguanylate cyclase</fullName>
        <ecNumber evidence="2">2.7.7.65</ecNumber>
    </recommendedName>
</protein>
<reference evidence="6 7" key="1">
    <citation type="submission" date="2018-09" db="EMBL/GenBank/DDBJ databases">
        <title>Identification of marine bacteria producing industrial enzymes.</title>
        <authorList>
            <person name="Cheng T.H."/>
            <person name="Saidin J."/>
            <person name="Muhd D.D."/>
            <person name="Isa M.N.M."/>
            <person name="Bakar M.F.A."/>
            <person name="Ismail N."/>
        </authorList>
    </citation>
    <scope>NUCLEOTIDE SEQUENCE [LARGE SCALE GENOMIC DNA]</scope>
    <source>
        <strain evidence="6 7">MNAD 1.6</strain>
    </source>
</reference>
<feature type="coiled-coil region" evidence="4">
    <location>
        <begin position="255"/>
        <end position="310"/>
    </location>
</feature>
<evidence type="ECO:0000259" key="5">
    <source>
        <dbReference type="PROSITE" id="PS50887"/>
    </source>
</evidence>
<dbReference type="Pfam" id="PF20975">
    <property type="entry name" value="DGCcoil"/>
    <property type="match status" value="1"/>
</dbReference>
<evidence type="ECO:0000313" key="7">
    <source>
        <dbReference type="Proteomes" id="UP000265938"/>
    </source>
</evidence>
<evidence type="ECO:0000256" key="1">
    <source>
        <dbReference type="ARBA" id="ARBA00001946"/>
    </source>
</evidence>
<dbReference type="CDD" id="cd01949">
    <property type="entry name" value="GGDEF"/>
    <property type="match status" value="1"/>
</dbReference>
<sequence>MQQQHDVLNKKLKQAIDARTVVEDARKHQVDVLSQFAAKLSLSCKGLDIELDNRLAKFRNALKKGVKFELLTPFIDDVLGLLRQQETKQMTLQRELNQSVTDAGKQLQKVKGLPDDARRSLRYLLDHELNNIQSNHDFVPLLSKLVVIYHQALQAKLATTSTAEAQIKPELARQLLTLANDLVLEDESAEQIKTIKSQITHNDSVDDLLDSALNIISIVTRNMSKERQSAQSFLISLNQTIEDLHHSIVSTSKHSESLSAEYETLNKQIEAKIKNLHTQTQQATSISSLKELVEEELKSLSDDLIAKEKLEQAERENLLASFNDINSRISHLETKLSTYKQRLNEQRFKSLLDGLTKLPNRAAFDERFSHEFNLFNVQESDITFVVIDVDHFKSINDKYGHSAGDKTLQVIAKALQKSIRKSDFIARYGGEEFVLLMTGMSIENAAMPLEKLRKTIQGIPFKFKDKQVEITISLGATQLKKGDTPLIAFDRADEALYKAKNEGRNKVCISK</sequence>
<evidence type="ECO:0000313" key="6">
    <source>
        <dbReference type="EMBL" id="RJF35459.1"/>
    </source>
</evidence>
<name>A0A3A3ELN9_9GAMM</name>
<dbReference type="InterPro" id="IPR000160">
    <property type="entry name" value="GGDEF_dom"/>
</dbReference>
<dbReference type="GO" id="GO:0005886">
    <property type="term" value="C:plasma membrane"/>
    <property type="evidence" value="ECO:0007669"/>
    <property type="project" value="TreeGrafter"/>
</dbReference>
<comment type="catalytic activity">
    <reaction evidence="3">
        <text>2 GTP = 3',3'-c-di-GMP + 2 diphosphate</text>
        <dbReference type="Rhea" id="RHEA:24898"/>
        <dbReference type="ChEBI" id="CHEBI:33019"/>
        <dbReference type="ChEBI" id="CHEBI:37565"/>
        <dbReference type="ChEBI" id="CHEBI:58805"/>
        <dbReference type="EC" id="2.7.7.65"/>
    </reaction>
</comment>
<keyword evidence="4" id="KW-0175">Coiled coil</keyword>
<proteinExistence type="predicted"/>
<dbReference type="SUPFAM" id="SSF55073">
    <property type="entry name" value="Nucleotide cyclase"/>
    <property type="match status" value="1"/>
</dbReference>
<dbReference type="PANTHER" id="PTHR45138:SF9">
    <property type="entry name" value="DIGUANYLATE CYCLASE DGCM-RELATED"/>
    <property type="match status" value="1"/>
</dbReference>
<dbReference type="AlphaFoldDB" id="A0A3A3ELN9"/>
<dbReference type="InterPro" id="IPR043128">
    <property type="entry name" value="Rev_trsase/Diguanyl_cyclase"/>
</dbReference>